<dbReference type="Proteomes" id="UP001143674">
    <property type="component" value="Unassembled WGS sequence"/>
</dbReference>
<protein>
    <recommendedName>
        <fullName evidence="3">HsdR</fullName>
    </recommendedName>
</protein>
<accession>A0AAE3NMS3</accession>
<reference evidence="1" key="1">
    <citation type="submission" date="2021-09" db="EMBL/GenBank/DDBJ databases">
        <title>Genomic analysis of Ralstonia spp.</title>
        <authorList>
            <person name="Aburjaile F."/>
            <person name="Ariute J.C."/>
            <person name="Pais A.K.L."/>
            <person name="Albuquerque G.M.R."/>
            <person name="Silva A.M.F."/>
            <person name="Brenig B."/>
            <person name="Azevedo V."/>
            <person name="Matiuzzi M."/>
            <person name="Ramos R."/>
            <person name="Goes-Neto A."/>
            <person name="Soares S."/>
            <person name="Iseppon A.M.B."/>
            <person name="Souza E."/>
            <person name="Gama M."/>
        </authorList>
    </citation>
    <scope>NUCLEOTIDE SEQUENCE</scope>
    <source>
        <strain evidence="1">B4</strain>
    </source>
</reference>
<proteinExistence type="predicted"/>
<dbReference type="InterPro" id="IPR024064">
    <property type="entry name" value="FdhE-like_sf"/>
</dbReference>
<sequence length="327" mass="37593">MSQLDSDPKHSVINFYTAVEIFLKAPLVHEHWTLVVVDRDLNRQNYEAGDFLSVSFEDACTRLAAALNKPLKKSAKEAFDKVRKHRNRMVHFYHSGLDGKQRDEIKLEQAQAWFELNRFVTDTWREQFKPFASEFRRMERSLIANNHYAQAKYEDLKPKIEGMTKGGNTFESCPRCGTRACQVEEEAPRLTSRHCMVCFHSEKRIQIDCPECGDPDQYVIPYDGFVCDKCDCKVSGESEVFDLLDQNTVRGTKDDLDSDTPANCDECQGYHTVCEYEDGYLCTNCFSYFDSVGQCQWCNDPMTDDTEDTYISGCEHCDGYAGHHADD</sequence>
<gene>
    <name evidence="1" type="ORF">LBW55_24035</name>
</gene>
<dbReference type="RefSeq" id="WP_184849542.1">
    <property type="nucleotide sequence ID" value="NZ_JABZEH010000001.1"/>
</dbReference>
<comment type="caution">
    <text evidence="1">The sequence shown here is derived from an EMBL/GenBank/DDBJ whole genome shotgun (WGS) entry which is preliminary data.</text>
</comment>
<dbReference type="EMBL" id="JAIVEX010000016">
    <property type="protein sequence ID" value="MDB0524686.1"/>
    <property type="molecule type" value="Genomic_DNA"/>
</dbReference>
<organism evidence="1 2">
    <name type="scientific">Ralstonia solanacearum</name>
    <name type="common">Pseudomonas solanacearum</name>
    <dbReference type="NCBI Taxonomy" id="305"/>
    <lineage>
        <taxon>Bacteria</taxon>
        <taxon>Pseudomonadati</taxon>
        <taxon>Pseudomonadota</taxon>
        <taxon>Betaproteobacteria</taxon>
        <taxon>Burkholderiales</taxon>
        <taxon>Burkholderiaceae</taxon>
        <taxon>Ralstonia</taxon>
        <taxon>Ralstonia solanacearum species complex</taxon>
    </lineage>
</organism>
<evidence type="ECO:0008006" key="3">
    <source>
        <dbReference type="Google" id="ProtNLM"/>
    </source>
</evidence>
<dbReference type="AlphaFoldDB" id="A0AAE3NMS3"/>
<evidence type="ECO:0000313" key="1">
    <source>
        <dbReference type="EMBL" id="MDB0524686.1"/>
    </source>
</evidence>
<dbReference type="SUPFAM" id="SSF144020">
    <property type="entry name" value="FdhE-like"/>
    <property type="match status" value="1"/>
</dbReference>
<name>A0AAE3NMS3_RALSL</name>
<evidence type="ECO:0000313" key="2">
    <source>
        <dbReference type="Proteomes" id="UP001143674"/>
    </source>
</evidence>